<feature type="region of interest" description="Disordered" evidence="1">
    <location>
        <begin position="160"/>
        <end position="197"/>
    </location>
</feature>
<organism evidence="3 4">
    <name type="scientific">Aquincola agrisoli</name>
    <dbReference type="NCBI Taxonomy" id="3119538"/>
    <lineage>
        <taxon>Bacteria</taxon>
        <taxon>Pseudomonadati</taxon>
        <taxon>Pseudomonadota</taxon>
        <taxon>Betaproteobacteria</taxon>
        <taxon>Burkholderiales</taxon>
        <taxon>Sphaerotilaceae</taxon>
        <taxon>Aquincola</taxon>
    </lineage>
</organism>
<dbReference type="AlphaFoldDB" id="A0AAW9Q6I4"/>
<feature type="domain" description="Flagellar hook-length control protein-like C-terminal" evidence="2">
    <location>
        <begin position="277"/>
        <end position="357"/>
    </location>
</feature>
<protein>
    <submittedName>
        <fullName evidence="3">Flagellar hook-length control protein FliK</fullName>
    </submittedName>
</protein>
<keyword evidence="4" id="KW-1185">Reference proteome</keyword>
<dbReference type="RefSeq" id="WP_332290907.1">
    <property type="nucleotide sequence ID" value="NZ_JAZIBG010000036.1"/>
</dbReference>
<evidence type="ECO:0000256" key="1">
    <source>
        <dbReference type="SAM" id="MobiDB-lite"/>
    </source>
</evidence>
<dbReference type="Proteomes" id="UP001336250">
    <property type="component" value="Unassembled WGS sequence"/>
</dbReference>
<evidence type="ECO:0000313" key="3">
    <source>
        <dbReference type="EMBL" id="MEF7615613.1"/>
    </source>
</evidence>
<dbReference type="CDD" id="cd17470">
    <property type="entry name" value="T3SS_Flik_C"/>
    <property type="match status" value="1"/>
</dbReference>
<proteinExistence type="predicted"/>
<accession>A0AAW9Q6I4</accession>
<name>A0AAW9Q6I4_9BURK</name>
<comment type="caution">
    <text evidence="3">The sequence shown here is derived from an EMBL/GenBank/DDBJ whole genome shotgun (WGS) entry which is preliminary data.</text>
</comment>
<sequence>MNTFAPTLPLDTAAAAAATAAPARVAPATGGLPRDTAQAGAAAAAPGEASAPTAFNALLASLGLLPPAASGELEAGEADAADADPQAGTTPDAHETAGLAAPDVLAAAPPVPPLPPALTPDAATLLVSLPAPVSMAAPAPQDALPVDHAELPLAATAATPAAQAPAAPRAAPATPFGDVAKATPPTTAAPATATRAELPPAAGVAALREAKPATGAAIADATARSGAREEAVAAPAATAAAAAMPATSAGESTSAVQKASATAVPAESQPLLQALGDRVRVQIAQRSEHAVIRLDPPMMGSVEIVLRHEAGALHVQLTASNPDVQRQLQHISDALRQDLSQRQYTDVSVNVAAQPGDADGRRRQGHGSEPEERPGQALAEAERGAAPGGFTLASILE</sequence>
<dbReference type="InterPro" id="IPR038610">
    <property type="entry name" value="FliK-like_C_sf"/>
</dbReference>
<evidence type="ECO:0000259" key="2">
    <source>
        <dbReference type="Pfam" id="PF02120"/>
    </source>
</evidence>
<feature type="region of interest" description="Disordered" evidence="1">
    <location>
        <begin position="73"/>
        <end position="95"/>
    </location>
</feature>
<keyword evidence="3" id="KW-0966">Cell projection</keyword>
<dbReference type="Gene3D" id="3.30.750.140">
    <property type="match status" value="1"/>
</dbReference>
<gene>
    <name evidence="3" type="ORF">V4F39_16990</name>
</gene>
<evidence type="ECO:0000313" key="4">
    <source>
        <dbReference type="Proteomes" id="UP001336250"/>
    </source>
</evidence>
<dbReference type="Pfam" id="PF02120">
    <property type="entry name" value="Flg_hook"/>
    <property type="match status" value="1"/>
</dbReference>
<keyword evidence="3" id="KW-0282">Flagellum</keyword>
<dbReference type="EMBL" id="JAZIBG010000036">
    <property type="protein sequence ID" value="MEF7615613.1"/>
    <property type="molecule type" value="Genomic_DNA"/>
</dbReference>
<dbReference type="PANTHER" id="PTHR37533">
    <property type="entry name" value="FLAGELLAR HOOK-LENGTH CONTROL PROTEIN"/>
    <property type="match status" value="1"/>
</dbReference>
<feature type="region of interest" description="Disordered" evidence="1">
    <location>
        <begin position="346"/>
        <end position="397"/>
    </location>
</feature>
<feature type="compositionally biased region" description="Basic and acidic residues" evidence="1">
    <location>
        <begin position="358"/>
        <end position="374"/>
    </location>
</feature>
<dbReference type="InterPro" id="IPR052563">
    <property type="entry name" value="FliK"/>
</dbReference>
<dbReference type="InterPro" id="IPR021136">
    <property type="entry name" value="Flagellar_hook_control-like_C"/>
</dbReference>
<reference evidence="3 4" key="1">
    <citation type="submission" date="2024-02" db="EMBL/GenBank/DDBJ databases">
        <title>Genome sequence of Aquincola sp. MAHUQ-54.</title>
        <authorList>
            <person name="Huq M.A."/>
        </authorList>
    </citation>
    <scope>NUCLEOTIDE SEQUENCE [LARGE SCALE GENOMIC DNA]</scope>
    <source>
        <strain evidence="3 4">MAHUQ-54</strain>
    </source>
</reference>
<keyword evidence="3" id="KW-0969">Cilium</keyword>
<dbReference type="PANTHER" id="PTHR37533:SF2">
    <property type="entry name" value="FLAGELLAR HOOK-LENGTH CONTROL PROTEIN"/>
    <property type="match status" value="1"/>
</dbReference>